<dbReference type="InterPro" id="IPR016518">
    <property type="entry name" value="Alpha-L-fucosidase"/>
</dbReference>
<protein>
    <submittedName>
        <fullName evidence="5">Glycoside hydrolase N-terminal domain-containing protein</fullName>
    </submittedName>
</protein>
<dbReference type="InterPro" id="IPR012341">
    <property type="entry name" value="6hp_glycosidase-like_sf"/>
</dbReference>
<evidence type="ECO:0000313" key="5">
    <source>
        <dbReference type="EMBL" id="NWK55266.1"/>
    </source>
</evidence>
<proteinExistence type="predicted"/>
<dbReference type="InterPro" id="IPR049053">
    <property type="entry name" value="AFCA-like_C"/>
</dbReference>
<dbReference type="InterPro" id="IPR008928">
    <property type="entry name" value="6-hairpin_glycosidase_sf"/>
</dbReference>
<dbReference type="Pfam" id="PF21307">
    <property type="entry name" value="Glyco_hydro_95_C"/>
    <property type="match status" value="1"/>
</dbReference>
<organism evidence="5 6">
    <name type="scientific">Oceaniferula marina</name>
    <dbReference type="NCBI Taxonomy" id="2748318"/>
    <lineage>
        <taxon>Bacteria</taxon>
        <taxon>Pseudomonadati</taxon>
        <taxon>Verrucomicrobiota</taxon>
        <taxon>Verrucomicrobiia</taxon>
        <taxon>Verrucomicrobiales</taxon>
        <taxon>Verrucomicrobiaceae</taxon>
        <taxon>Oceaniferula</taxon>
    </lineage>
</organism>
<feature type="signal peptide" evidence="1">
    <location>
        <begin position="1"/>
        <end position="27"/>
    </location>
</feature>
<evidence type="ECO:0000256" key="1">
    <source>
        <dbReference type="SAM" id="SignalP"/>
    </source>
</evidence>
<keyword evidence="5" id="KW-0378">Hydrolase</keyword>
<dbReference type="Gene3D" id="2.60.120.260">
    <property type="entry name" value="Galactose-binding domain-like"/>
    <property type="match status" value="1"/>
</dbReference>
<dbReference type="GO" id="GO:0004560">
    <property type="term" value="F:alpha-L-fucosidase activity"/>
    <property type="evidence" value="ECO:0007669"/>
    <property type="project" value="InterPro"/>
</dbReference>
<feature type="domain" description="Alpha fucosidase A-like C-terminal" evidence="3">
    <location>
        <begin position="810"/>
        <end position="883"/>
    </location>
</feature>
<dbReference type="EMBL" id="JACBAZ010000002">
    <property type="protein sequence ID" value="NWK55266.1"/>
    <property type="molecule type" value="Genomic_DNA"/>
</dbReference>
<dbReference type="AlphaFoldDB" id="A0A851GCW4"/>
<dbReference type="InterPro" id="IPR008979">
    <property type="entry name" value="Galactose-bd-like_sf"/>
</dbReference>
<dbReference type="PANTHER" id="PTHR31084:SF0">
    <property type="entry name" value="ALPHA-L-FUCOSIDASE 2"/>
    <property type="match status" value="1"/>
</dbReference>
<dbReference type="Pfam" id="PF14498">
    <property type="entry name" value="Glyco_hyd_65N_2"/>
    <property type="match status" value="2"/>
</dbReference>
<evidence type="ECO:0000259" key="2">
    <source>
        <dbReference type="Pfam" id="PF14498"/>
    </source>
</evidence>
<dbReference type="Gene3D" id="2.70.98.50">
    <property type="entry name" value="putative glycoside hydrolase family protein from bacillus halodurans"/>
    <property type="match status" value="1"/>
</dbReference>
<dbReference type="SUPFAM" id="SSF48208">
    <property type="entry name" value="Six-hairpin glycosidases"/>
    <property type="match status" value="1"/>
</dbReference>
<reference evidence="5 6" key="1">
    <citation type="submission" date="2020-07" db="EMBL/GenBank/DDBJ databases">
        <title>Roseicoccus Jingziensis gen. nov., sp. nov., isolated from coastal seawater.</title>
        <authorList>
            <person name="Feng X."/>
        </authorList>
    </citation>
    <scope>NUCLEOTIDE SEQUENCE [LARGE SCALE GENOMIC DNA]</scope>
    <source>
        <strain evidence="5 6">N1E253</strain>
    </source>
</reference>
<feature type="domain" description="Glycosyl hydrolase family 95 catalytic" evidence="4">
    <location>
        <begin position="410"/>
        <end position="808"/>
    </location>
</feature>
<dbReference type="InterPro" id="IPR027414">
    <property type="entry name" value="GH95_N_dom"/>
</dbReference>
<evidence type="ECO:0000313" key="6">
    <source>
        <dbReference type="Proteomes" id="UP000557872"/>
    </source>
</evidence>
<gene>
    <name evidence="5" type="ORF">HW115_06570</name>
</gene>
<evidence type="ECO:0000259" key="4">
    <source>
        <dbReference type="Pfam" id="PF22124"/>
    </source>
</evidence>
<feature type="chain" id="PRO_5032559550" evidence="1">
    <location>
        <begin position="28"/>
        <end position="887"/>
    </location>
</feature>
<keyword evidence="1" id="KW-0732">Signal</keyword>
<feature type="domain" description="Glycosyl hydrolase family 95 N-terminal" evidence="2">
    <location>
        <begin position="34"/>
        <end position="87"/>
    </location>
</feature>
<evidence type="ECO:0000259" key="3">
    <source>
        <dbReference type="Pfam" id="PF21307"/>
    </source>
</evidence>
<accession>A0A851GCW4</accession>
<dbReference type="RefSeq" id="WP_178931790.1">
    <property type="nucleotide sequence ID" value="NZ_JACBAZ010000002.1"/>
</dbReference>
<name>A0A851GCW4_9BACT</name>
<feature type="domain" description="Glycosyl hydrolase family 95 N-terminal" evidence="2">
    <location>
        <begin position="205"/>
        <end position="383"/>
    </location>
</feature>
<sequence>MKQPHIISCPLTLAIATLITSSFSTVASPTSHTLWYQQPADNWQTEALPIGNGKLGAMVFGQVERERIMFNEDSLWIGDEGDTGSYQGFGDVFIQLHPEAFSLKFNSPNAGQSGGEGIDQAFDNNANSKWCFEHKNQAIVAIIEVGGKARPLTEYSIVSGNDVPDRDPSTWKLQGSNDQRNWNTLDQQNDIPPWPKRKQTKTFKIKNKTAYAHYRFIFEASKTSTHFQVADINLNIQAQSTTQYSNYRRKLDIQQAVHETTYTYNGVNYRREAFSSAPAGVMVFRFEANQKAAHTGTIELTDLHEAKIQGEGTTLTASGDLVGYKYPKTERQSKPTYQIALDYESQVKVINEGGQIKIHEGKIAFKGCDSLTVIVGAGTNYLNQRDKGWKGEHPHQRISRQITTAAKTPYGELKKQHIADFQRLYNRFEVRLPDGKNSKLPTDQRLTAYQSERSDLSLEALQLHYARYLMIACSRPGSLPANLQGLWNESINPPWRCDYHSDVNLQMNYWFVDQTNISECFQPLADYQFSVRGARIDATKKQFGDHIRGWATRSENGIFGGSSYLWVPGDAAWLAQNLWDHYAYTRDKSYLKNTAYPILKELCEFWEDYAIKTKDGKLISPPSVSPEHGPKLPGNSYEDQLMYDLFTNYIEASTDLDIDADYRKKVTEMRSKLLGPQIGKWGQLQEWMEDRDDPKNQHRHLSHLIAVYPGRQIAPLTTPELAKAAATSLDARGDDGTGWSIGWKINLWARLNDGDRAHRILQNSLRVCKTTQIVMNYAGGTYPNLLMAHPPFQIEANFGYASGFCELLMQSHLGEIHLLPSLPSSWPDGKIKGLKARGNYEIDMEWANGKLKSATITSNNGTTPKVRIANAPNHSAKDKRIKMTGVK</sequence>
<dbReference type="SUPFAM" id="SSF49785">
    <property type="entry name" value="Galactose-binding domain-like"/>
    <property type="match status" value="1"/>
</dbReference>
<dbReference type="PIRSF" id="PIRSF007663">
    <property type="entry name" value="UCP007663"/>
    <property type="match status" value="1"/>
</dbReference>
<dbReference type="InterPro" id="IPR054363">
    <property type="entry name" value="GH95_cat"/>
</dbReference>
<dbReference type="Proteomes" id="UP000557872">
    <property type="component" value="Unassembled WGS sequence"/>
</dbReference>
<dbReference type="PANTHER" id="PTHR31084">
    <property type="entry name" value="ALPHA-L-FUCOSIDASE 2"/>
    <property type="match status" value="1"/>
</dbReference>
<comment type="caution">
    <text evidence="5">The sequence shown here is derived from an EMBL/GenBank/DDBJ whole genome shotgun (WGS) entry which is preliminary data.</text>
</comment>
<dbReference type="GO" id="GO:0005975">
    <property type="term" value="P:carbohydrate metabolic process"/>
    <property type="evidence" value="ECO:0007669"/>
    <property type="project" value="InterPro"/>
</dbReference>
<dbReference type="Pfam" id="PF22124">
    <property type="entry name" value="Glyco_hydro_95_cat"/>
    <property type="match status" value="1"/>
</dbReference>
<dbReference type="Gene3D" id="1.50.10.10">
    <property type="match status" value="1"/>
</dbReference>
<keyword evidence="6" id="KW-1185">Reference proteome</keyword>